<dbReference type="HAMAP" id="MF_00375">
    <property type="entry name" value="HemL_aminotrans_3"/>
    <property type="match status" value="1"/>
</dbReference>
<protein>
    <recommendedName>
        <fullName evidence="7">Glutamate-1-semialdehyde 2,1-aminomutase</fullName>
        <shortName evidence="7">GSA</shortName>
        <ecNumber evidence="7">5.4.3.8</ecNumber>
    </recommendedName>
    <alternativeName>
        <fullName evidence="7">Glutamate-1-semialdehyde aminotransferase</fullName>
        <shortName evidence="7">GSA-AT</shortName>
    </alternativeName>
</protein>
<dbReference type="PATRIC" id="fig|1121439.3.peg.478"/>
<dbReference type="Proteomes" id="UP000014975">
    <property type="component" value="Unassembled WGS sequence"/>
</dbReference>
<evidence type="ECO:0000256" key="5">
    <source>
        <dbReference type="ARBA" id="ARBA00023235"/>
    </source>
</evidence>
<dbReference type="Gene3D" id="3.90.1150.10">
    <property type="entry name" value="Aspartate Aminotransferase, domain 1"/>
    <property type="match status" value="1"/>
</dbReference>
<dbReference type="NCBIfam" id="NF000818">
    <property type="entry name" value="PRK00062.1"/>
    <property type="match status" value="1"/>
</dbReference>
<proteinExistence type="inferred from homology"/>
<evidence type="ECO:0000256" key="3">
    <source>
        <dbReference type="ARBA" id="ARBA00008981"/>
    </source>
</evidence>
<dbReference type="GO" id="GO:0008483">
    <property type="term" value="F:transaminase activity"/>
    <property type="evidence" value="ECO:0007669"/>
    <property type="project" value="InterPro"/>
</dbReference>
<evidence type="ECO:0000313" key="8">
    <source>
        <dbReference type="EMBL" id="EPR35391.1"/>
    </source>
</evidence>
<dbReference type="InterPro" id="IPR015424">
    <property type="entry name" value="PyrdxlP-dep_Trfase"/>
</dbReference>
<keyword evidence="5 7" id="KW-0413">Isomerase</keyword>
<dbReference type="InterPro" id="IPR049704">
    <property type="entry name" value="Aminotrans_3_PPA_site"/>
</dbReference>
<dbReference type="InterPro" id="IPR015422">
    <property type="entry name" value="PyrdxlP-dep_Trfase_small"/>
</dbReference>
<name>S7TF82_9BACT</name>
<comment type="pathway">
    <text evidence="2">Porphyrin-containing compound metabolism; protoporphyrin-IX biosynthesis; 5-aminolevulinate from L-glutamyl-tRNA(Glu): step 2/2.</text>
</comment>
<dbReference type="InterPro" id="IPR015421">
    <property type="entry name" value="PyrdxlP-dep_Trfase_major"/>
</dbReference>
<dbReference type="GO" id="GO:0005737">
    <property type="term" value="C:cytoplasm"/>
    <property type="evidence" value="ECO:0007669"/>
    <property type="project" value="UniProtKB-SubCell"/>
</dbReference>
<dbReference type="Pfam" id="PF00202">
    <property type="entry name" value="Aminotran_3"/>
    <property type="match status" value="1"/>
</dbReference>
<evidence type="ECO:0000313" key="9">
    <source>
        <dbReference type="Proteomes" id="UP000014975"/>
    </source>
</evidence>
<accession>S7TF82</accession>
<dbReference type="GO" id="GO:0006782">
    <property type="term" value="P:protoporphyrinogen IX biosynthetic process"/>
    <property type="evidence" value="ECO:0007669"/>
    <property type="project" value="UniProtKB-UniRule"/>
</dbReference>
<dbReference type="Gene3D" id="3.40.640.10">
    <property type="entry name" value="Type I PLP-dependent aspartate aminotransferase-like (Major domain)"/>
    <property type="match status" value="1"/>
</dbReference>
<dbReference type="STRING" id="1121439.dsat_2092"/>
<feature type="modified residue" description="N6-(pyridoxal phosphate)lysine" evidence="7">
    <location>
        <position position="265"/>
    </location>
</feature>
<keyword evidence="4 7" id="KW-0663">Pyridoxal phosphate</keyword>
<dbReference type="GO" id="GO:0030170">
    <property type="term" value="F:pyridoxal phosphate binding"/>
    <property type="evidence" value="ECO:0007669"/>
    <property type="project" value="InterPro"/>
</dbReference>
<comment type="subcellular location">
    <subcellularLocation>
        <location evidence="7">Cytoplasm</location>
    </subcellularLocation>
</comment>
<keyword evidence="6 7" id="KW-0627">Porphyrin biosynthesis</keyword>
<comment type="catalytic activity">
    <reaction evidence="7">
        <text>(S)-4-amino-5-oxopentanoate = 5-aminolevulinate</text>
        <dbReference type="Rhea" id="RHEA:14265"/>
        <dbReference type="ChEBI" id="CHEBI:57501"/>
        <dbReference type="ChEBI" id="CHEBI:356416"/>
        <dbReference type="EC" id="5.4.3.8"/>
    </reaction>
</comment>
<organism evidence="8 9">
    <name type="scientific">Alkalidesulfovibrio alkalitolerans DSM 16529</name>
    <dbReference type="NCBI Taxonomy" id="1121439"/>
    <lineage>
        <taxon>Bacteria</taxon>
        <taxon>Pseudomonadati</taxon>
        <taxon>Thermodesulfobacteriota</taxon>
        <taxon>Desulfovibrionia</taxon>
        <taxon>Desulfovibrionales</taxon>
        <taxon>Desulfovibrionaceae</taxon>
        <taxon>Alkalidesulfovibrio</taxon>
    </lineage>
</organism>
<evidence type="ECO:0000256" key="2">
    <source>
        <dbReference type="ARBA" id="ARBA00004819"/>
    </source>
</evidence>
<reference evidence="8 9" key="1">
    <citation type="journal article" date="2013" name="Genome Announc.">
        <title>Draft genome sequences for three mercury-methylating, sulfate-reducing bacteria.</title>
        <authorList>
            <person name="Brown S.D."/>
            <person name="Hurt R.A.Jr."/>
            <person name="Gilmour C.C."/>
            <person name="Elias D.A."/>
        </authorList>
    </citation>
    <scope>NUCLEOTIDE SEQUENCE [LARGE SCALE GENOMIC DNA]</scope>
    <source>
        <strain evidence="8 9">DSM 16529</strain>
    </source>
</reference>
<dbReference type="EMBL" id="ATHI01000004">
    <property type="protein sequence ID" value="EPR35391.1"/>
    <property type="molecule type" value="Genomic_DNA"/>
</dbReference>
<dbReference type="PROSITE" id="PS00600">
    <property type="entry name" value="AA_TRANSFER_CLASS_3"/>
    <property type="match status" value="1"/>
</dbReference>
<dbReference type="NCBIfam" id="TIGR00713">
    <property type="entry name" value="hemL"/>
    <property type="match status" value="1"/>
</dbReference>
<dbReference type="PANTHER" id="PTHR43713">
    <property type="entry name" value="GLUTAMATE-1-SEMIALDEHYDE 2,1-AMINOMUTASE"/>
    <property type="match status" value="1"/>
</dbReference>
<evidence type="ECO:0000256" key="7">
    <source>
        <dbReference type="HAMAP-Rule" id="MF_00375"/>
    </source>
</evidence>
<comment type="similarity">
    <text evidence="3 7">Belongs to the class-III pyridoxal-phosphate-dependent aminotransferase family. HemL subfamily.</text>
</comment>
<dbReference type="InterPro" id="IPR005814">
    <property type="entry name" value="Aminotrans_3"/>
</dbReference>
<dbReference type="RefSeq" id="WP_020885978.1">
    <property type="nucleotide sequence ID" value="NZ_ATHI01000004.1"/>
</dbReference>
<dbReference type="CDD" id="cd00610">
    <property type="entry name" value="OAT_like"/>
    <property type="match status" value="1"/>
</dbReference>
<dbReference type="PANTHER" id="PTHR43713:SF3">
    <property type="entry name" value="GLUTAMATE-1-SEMIALDEHYDE 2,1-AMINOMUTASE 1, CHLOROPLASTIC-RELATED"/>
    <property type="match status" value="1"/>
</dbReference>
<dbReference type="EC" id="5.4.3.8" evidence="7"/>
<dbReference type="FunFam" id="3.40.640.10:FF:000021">
    <property type="entry name" value="Glutamate-1-semialdehyde 2,1-aminomutase"/>
    <property type="match status" value="1"/>
</dbReference>
<gene>
    <name evidence="7" type="primary">hemL</name>
    <name evidence="8" type="ORF">dsat_2092</name>
</gene>
<comment type="subunit">
    <text evidence="7">Homodimer.</text>
</comment>
<evidence type="ECO:0000256" key="1">
    <source>
        <dbReference type="ARBA" id="ARBA00001933"/>
    </source>
</evidence>
<evidence type="ECO:0000256" key="6">
    <source>
        <dbReference type="ARBA" id="ARBA00023244"/>
    </source>
</evidence>
<dbReference type="UniPathway" id="UPA00251">
    <property type="reaction ID" value="UER00317"/>
</dbReference>
<evidence type="ECO:0000256" key="4">
    <source>
        <dbReference type="ARBA" id="ARBA00022898"/>
    </source>
</evidence>
<dbReference type="eggNOG" id="COG0001">
    <property type="taxonomic scope" value="Bacteria"/>
</dbReference>
<comment type="caution">
    <text evidence="8">The sequence shown here is derived from an EMBL/GenBank/DDBJ whole genome shotgun (WGS) entry which is preliminary data.</text>
</comment>
<dbReference type="AlphaFoldDB" id="S7TF82"/>
<keyword evidence="7" id="KW-0963">Cytoplasm</keyword>
<dbReference type="GO" id="GO:0042286">
    <property type="term" value="F:glutamate-1-semialdehyde 2,1-aminomutase activity"/>
    <property type="evidence" value="ECO:0007669"/>
    <property type="project" value="UniProtKB-UniRule"/>
</dbReference>
<comment type="cofactor">
    <cofactor evidence="1 7">
        <name>pyridoxal 5'-phosphate</name>
        <dbReference type="ChEBI" id="CHEBI:597326"/>
    </cofactor>
</comment>
<sequence length="422" mass="44111">MIRSEQLFDEARQFIPGGVNSPVRACHHVGAVPLFIESAKDAHLHTADGETLVDYVMSWGPMLLGHAHPDVTRAVRAAAEKGTSFGAPCAAEVELARAVVEAVPGIEMVRMVNSGTEATMSALRLARGVTGRTKVVKFKGCYHGHADAFLAAAGSGLATLSIPGTPGVPAATVADTLLAAYNDLDAVADLFEAHGDDIACVIVEPMAGNMGLVPAAEGFLEGLRGLCDKYEALLIFDEVITGFRLSYGGAQTRFGLTPDLTCLGKIIGGGLPVGAFGGRRELMERMAPCGDVYQAGTLSGNPLAMAAGIATLKALKQMDYAALEKRTAALAGELADILRGKGLPVTLHHIASAFTLFFTEGPVTNFAQASAADTDLYAKFYGAMRAGGVNVAPSAFECAFTSFAHTEEDFERTVEAAKKAVF</sequence>
<keyword evidence="9" id="KW-1185">Reference proteome</keyword>
<dbReference type="InterPro" id="IPR004639">
    <property type="entry name" value="4pyrrol_synth_GluAld_NH2Trfase"/>
</dbReference>
<dbReference type="OrthoDB" id="9801052at2"/>
<dbReference type="SUPFAM" id="SSF53383">
    <property type="entry name" value="PLP-dependent transferases"/>
    <property type="match status" value="1"/>
</dbReference>